<reference evidence="2" key="1">
    <citation type="submission" date="2018-03" db="EMBL/GenBank/DDBJ databases">
        <authorList>
            <person name="Guldener U."/>
        </authorList>
    </citation>
    <scope>NUCLEOTIDE SEQUENCE</scope>
</reference>
<gene>
    <name evidence="2" type="ORF">DNG_09708</name>
</gene>
<proteinExistence type="predicted"/>
<dbReference type="Pfam" id="PF06985">
    <property type="entry name" value="HET"/>
    <property type="match status" value="1"/>
</dbReference>
<dbReference type="Proteomes" id="UP001187682">
    <property type="component" value="Unassembled WGS sequence"/>
</dbReference>
<dbReference type="AlphaFoldDB" id="A0AAE8N7B6"/>
<dbReference type="PANTHER" id="PTHR33112">
    <property type="entry name" value="DOMAIN PROTEIN, PUTATIVE-RELATED"/>
    <property type="match status" value="1"/>
</dbReference>
<evidence type="ECO:0000259" key="1">
    <source>
        <dbReference type="Pfam" id="PF06985"/>
    </source>
</evidence>
<comment type="caution">
    <text evidence="2">The sequence shown here is derived from an EMBL/GenBank/DDBJ whole genome shotgun (WGS) entry which is preliminary data.</text>
</comment>
<protein>
    <submittedName>
        <fullName evidence="2">Related to protein TOL</fullName>
    </submittedName>
</protein>
<evidence type="ECO:0000313" key="2">
    <source>
        <dbReference type="EMBL" id="SPO07014.1"/>
    </source>
</evidence>
<feature type="domain" description="Heterokaryon incompatibility" evidence="1">
    <location>
        <begin position="287"/>
        <end position="448"/>
    </location>
</feature>
<dbReference type="PANTHER" id="PTHR33112:SF16">
    <property type="entry name" value="HETEROKARYON INCOMPATIBILITY DOMAIN-CONTAINING PROTEIN"/>
    <property type="match status" value="1"/>
</dbReference>
<name>A0AAE8N7B6_9PEZI</name>
<keyword evidence="3" id="KW-1185">Reference proteome</keyword>
<dbReference type="EMBL" id="ONZQ02000018">
    <property type="protein sequence ID" value="SPO07014.1"/>
    <property type="molecule type" value="Genomic_DNA"/>
</dbReference>
<evidence type="ECO:0000313" key="3">
    <source>
        <dbReference type="Proteomes" id="UP001187682"/>
    </source>
</evidence>
<organism evidence="2 3">
    <name type="scientific">Cephalotrichum gorgonifer</name>
    <dbReference type="NCBI Taxonomy" id="2041049"/>
    <lineage>
        <taxon>Eukaryota</taxon>
        <taxon>Fungi</taxon>
        <taxon>Dikarya</taxon>
        <taxon>Ascomycota</taxon>
        <taxon>Pezizomycotina</taxon>
        <taxon>Sordariomycetes</taxon>
        <taxon>Hypocreomycetidae</taxon>
        <taxon>Microascales</taxon>
        <taxon>Microascaceae</taxon>
        <taxon>Cephalotrichum</taxon>
    </lineage>
</organism>
<dbReference type="InterPro" id="IPR010730">
    <property type="entry name" value="HET"/>
</dbReference>
<accession>A0AAE8N7B6</accession>
<sequence length="757" mass="83575">MDPLIINLKAPTAPQTDSYREIDKDPASCDSCLKLNPASAQAVLMEQGVHVGENLGEHETGTAAEAGQSTESSDPENKLDFAPYEVETYLTDIQSTADTGCETCAMIRDVLTRFGRGKVSFSDPCQAANIIFCRGVTLKVYVSRVAPEEEDSGSDDGFFFPSEGGRRAVGTFIETIGVFELYTLPGQRSPWQSIGSQMTEHQPQSVRASLPGGQAAHVPPVADAKPCFDMIRGWLRTCLETHEACRQVRSSHPLPKRVISVGDHSNTSIRLVETEVSGPGVPTTTSYLALSHCWGLSVHLTTTKSTLADRKSNIPWDSLPPTFQDAVSIARKLGYASIWIDSLCIIQDDAQDWVNEAAKMASIYEGAALVLAATSAVDGDGGCLAARDQYLEIKGTSYDGEAYSMFARKKKAHLVFNGNMKEENLSESWGKSVYDEYPLFTRAWCFQERLLATRMLHFTKDEMVFDCLEGIECECGRFRGFTADFLRRSRQVAKLGVPVGQDFFGWSQRNALGQTADGFQTWRNLVVQYSLKDITRRTDRLPGISGIASIWPGDEKGLYLAGIWTGDVVNSLLWEANSPNLPSDAAEYIGPSWSWVSSKRGVNWTVLDSSRSPESFITVDDSRSGCLLDTTDPFGMVKSAWLAVKGRVVRLKVKSLALENAFVEKNGDTGSFVQDDAGACEGLVGTEVLAMRVRPRRPIVHDLGLVLAPPDNDVIKRLPEDIRKHPHVYRRIGLMKMYHAEEWSHDTESEELDMYLI</sequence>